<dbReference type="RefSeq" id="WP_114594722.1">
    <property type="nucleotide sequence ID" value="NZ_CP031166.1"/>
</dbReference>
<protein>
    <submittedName>
        <fullName evidence="2">Uncharacterized protein</fullName>
    </submittedName>
</protein>
<dbReference type="Proteomes" id="UP000264006">
    <property type="component" value="Plasmid pEDY32-46I"/>
</dbReference>
<sequence length="135" mass="14731">MTALTAARVAELFNDCEGGTTPVEGLRLDHFHDDRVAEHRNEIAAMLNELPDDFHAAGGGGWSFLNACTDRNGRQWCDTHATVGMLLALGIAAGMVTFALPRPMWHVLPGGMPYLIINTDAPQDDLDLTDQTENR</sequence>
<keyword evidence="1" id="KW-1133">Transmembrane helix</keyword>
<keyword evidence="1" id="KW-0472">Membrane</keyword>
<dbReference type="EMBL" id="CP031166">
    <property type="protein sequence ID" value="AXV10144.1"/>
    <property type="molecule type" value="Genomic_DNA"/>
</dbReference>
<evidence type="ECO:0000313" key="2">
    <source>
        <dbReference type="EMBL" id="AXV10144.1"/>
    </source>
</evidence>
<evidence type="ECO:0000313" key="3">
    <source>
        <dbReference type="Proteomes" id="UP000264006"/>
    </source>
</evidence>
<name>A0A346Y6P7_9ACTN</name>
<proteinExistence type="predicted"/>
<dbReference type="AlphaFoldDB" id="A0A346Y6P7"/>
<feature type="transmembrane region" description="Helical" evidence="1">
    <location>
        <begin position="81"/>
        <end position="100"/>
    </location>
</feature>
<geneLocation type="plasmid" evidence="3">
    <name>pedy32-46i</name>
</geneLocation>
<reference evidence="2 3" key="1">
    <citation type="submission" date="2018-09" db="EMBL/GenBank/DDBJ databases">
        <title>Complete genome sequence of Euzebya sp. DY32-46 isolated from seawater of Pacific Ocean.</title>
        <authorList>
            <person name="Xu L."/>
            <person name="Wu Y.-H."/>
            <person name="Xu X.-W."/>
        </authorList>
    </citation>
    <scope>NUCLEOTIDE SEQUENCE [LARGE SCALE GENOMIC DNA]</scope>
    <source>
        <strain evidence="2 3">DY32-46</strain>
        <plasmid evidence="3">pedy32-46i</plasmid>
    </source>
</reference>
<keyword evidence="2" id="KW-0614">Plasmid</keyword>
<gene>
    <name evidence="2" type="ORF">DVS28_b0374</name>
</gene>
<organism evidence="2 3">
    <name type="scientific">Euzebya pacifica</name>
    <dbReference type="NCBI Taxonomy" id="1608957"/>
    <lineage>
        <taxon>Bacteria</taxon>
        <taxon>Bacillati</taxon>
        <taxon>Actinomycetota</taxon>
        <taxon>Nitriliruptoria</taxon>
        <taxon>Euzebyales</taxon>
    </lineage>
</organism>
<keyword evidence="3" id="KW-1185">Reference proteome</keyword>
<keyword evidence="1" id="KW-0812">Transmembrane</keyword>
<accession>A0A346Y6P7</accession>
<dbReference type="KEGG" id="euz:DVS28_b0374"/>
<dbReference type="OrthoDB" id="9554084at2"/>
<evidence type="ECO:0000256" key="1">
    <source>
        <dbReference type="SAM" id="Phobius"/>
    </source>
</evidence>